<sequence>MKKIPNPNGNKFVLPKGYTDLGWQLDFNASELKKCREAGHIRRKFDNSKYLYRCNDVVYICDQCKNVHHVDMSD</sequence>
<reference evidence="2" key="1">
    <citation type="journal article" date="2013" name="Stand. Genomic Sci.">
        <title>Complete genome sequence of the bile-resistant pigment-producing anaerobe Alistipes finegoldii type strain (AHN2437(T)).</title>
        <authorList>
            <person name="Mavromatis K."/>
            <person name="Stackebrandt E."/>
            <person name="Munk C."/>
            <person name="Lapidus A."/>
            <person name="Nolan M."/>
            <person name="Lucas S."/>
            <person name="Hammon N."/>
            <person name="Deshpande S."/>
            <person name="Cheng J.F."/>
            <person name="Tapia R."/>
            <person name="Goodwin L.A."/>
            <person name="Pitluck S."/>
            <person name="Liolios K."/>
            <person name="Pagani I."/>
            <person name="Ivanova N."/>
            <person name="Mikhailova N."/>
            <person name="Huntemann M."/>
            <person name="Pati A."/>
            <person name="Chen A."/>
            <person name="Palaniappan K."/>
            <person name="Land M."/>
            <person name="Hauser L."/>
            <person name="Rohde M."/>
            <person name="Gronow S."/>
            <person name="Goker M."/>
            <person name="Detter J.C."/>
            <person name="Bristow J."/>
            <person name="Eisen J.A."/>
            <person name="Markowitz V."/>
            <person name="Hugenholtz P."/>
            <person name="Kyrpides N.C."/>
            <person name="Klenk H.P."/>
            <person name="Woyke T."/>
        </authorList>
    </citation>
    <scope>NUCLEOTIDE SEQUENCE</scope>
    <source>
        <strain evidence="2">DSM 17242 / JCM 16770 / AHN 2437 / CCUG 46020 / CIP 107999</strain>
    </source>
</reference>
<organism evidence="1 2">
    <name type="scientific">Alistipes finegoldii (strain DSM 17242 / JCM 16770 / CCUG 46020 / CIP 107999 / KCTC 15236 / AHN 2437)</name>
    <dbReference type="NCBI Taxonomy" id="679935"/>
    <lineage>
        <taxon>Bacteria</taxon>
        <taxon>Pseudomonadati</taxon>
        <taxon>Bacteroidota</taxon>
        <taxon>Bacteroidia</taxon>
        <taxon>Bacteroidales</taxon>
        <taxon>Rikenellaceae</taxon>
        <taxon>Alistipes</taxon>
    </lineage>
</organism>
<evidence type="ECO:0000313" key="2">
    <source>
        <dbReference type="Proteomes" id="UP000006052"/>
    </source>
</evidence>
<gene>
    <name evidence="1" type="ordered locus">Alfi_0529</name>
</gene>
<protein>
    <submittedName>
        <fullName evidence="1">Uncharacterized protein</fullName>
    </submittedName>
</protein>
<accession>I3YIV5</accession>
<dbReference type="EMBL" id="CP003274">
    <property type="protein sequence ID" value="AFL76923.1"/>
    <property type="molecule type" value="Genomic_DNA"/>
</dbReference>
<proteinExistence type="predicted"/>
<dbReference type="KEGG" id="afd:Alfi_0529"/>
<evidence type="ECO:0000313" key="1">
    <source>
        <dbReference type="EMBL" id="AFL76923.1"/>
    </source>
</evidence>
<dbReference type="Proteomes" id="UP000006052">
    <property type="component" value="Chromosome"/>
</dbReference>
<dbReference type="STRING" id="679935.Alfi_0529"/>
<name>I3YIV5_ALIFI</name>
<dbReference type="AlphaFoldDB" id="I3YIV5"/>
<dbReference type="HOGENOM" id="CLU_2679507_0_0_10"/>